<dbReference type="InParanoid" id="A0A0C3GFU4"/>
<organism evidence="3 4">
    <name type="scientific">Oidiodendron maius (strain Zn)</name>
    <dbReference type="NCBI Taxonomy" id="913774"/>
    <lineage>
        <taxon>Eukaryota</taxon>
        <taxon>Fungi</taxon>
        <taxon>Dikarya</taxon>
        <taxon>Ascomycota</taxon>
        <taxon>Pezizomycotina</taxon>
        <taxon>Leotiomycetes</taxon>
        <taxon>Leotiomycetes incertae sedis</taxon>
        <taxon>Myxotrichaceae</taxon>
        <taxon>Oidiodendron</taxon>
    </lineage>
</organism>
<sequence>MNEYPHQWSSQLSTVLSVSEGETDRGSRSWSDDNGRRSSGFPSTPSRHSRQMLSISSSLAQDEQRRYSVEPPQPAYTRDGQRVLGEHDEYGDVITDMTEIRDLRSRPSRRRMSSGLYSITSSDNGRTSTMRSTGSSRTNSLLANTIPAWARLYYGSGEWRFLVTRPGTTSEESESRHNSIRSRSGSPNTDHFPATLYSPRKRPREISNNPALRPERDSLEITPAHEGQRDGEGGRDRRSASARNTPPFRTWSMSSIWSPHLRVDRRAATRSGVYGPPSVTWSTEGRFFGRRNAQVLLFIVGFIFPLAWMIASFLPLPIKTTTSRANSTDNLQKPNDIENDYSRQFGPLDEARYENARWWRNLNRCMSVVGVVIIVVVIVLAVIGTRNRW</sequence>
<dbReference type="AlphaFoldDB" id="A0A0C3GFU4"/>
<feature type="compositionally biased region" description="Polar residues" evidence="1">
    <location>
        <begin position="7"/>
        <end position="17"/>
    </location>
</feature>
<feature type="region of interest" description="Disordered" evidence="1">
    <location>
        <begin position="1"/>
        <end position="84"/>
    </location>
</feature>
<dbReference type="OrthoDB" id="4153178at2759"/>
<feature type="compositionally biased region" description="Polar residues" evidence="1">
    <location>
        <begin position="40"/>
        <end position="61"/>
    </location>
</feature>
<feature type="region of interest" description="Disordered" evidence="1">
    <location>
        <begin position="166"/>
        <end position="247"/>
    </location>
</feature>
<reference evidence="3 4" key="1">
    <citation type="submission" date="2014-04" db="EMBL/GenBank/DDBJ databases">
        <authorList>
            <consortium name="DOE Joint Genome Institute"/>
            <person name="Kuo A."/>
            <person name="Martino E."/>
            <person name="Perotto S."/>
            <person name="Kohler A."/>
            <person name="Nagy L.G."/>
            <person name="Floudas D."/>
            <person name="Copeland A."/>
            <person name="Barry K.W."/>
            <person name="Cichocki N."/>
            <person name="Veneault-Fourrey C."/>
            <person name="LaButti K."/>
            <person name="Lindquist E.A."/>
            <person name="Lipzen A."/>
            <person name="Lundell T."/>
            <person name="Morin E."/>
            <person name="Murat C."/>
            <person name="Sun H."/>
            <person name="Tunlid A."/>
            <person name="Henrissat B."/>
            <person name="Grigoriev I.V."/>
            <person name="Hibbett D.S."/>
            <person name="Martin F."/>
            <person name="Nordberg H.P."/>
            <person name="Cantor M.N."/>
            <person name="Hua S.X."/>
        </authorList>
    </citation>
    <scope>NUCLEOTIDE SEQUENCE [LARGE SCALE GENOMIC DNA]</scope>
    <source>
        <strain evidence="3 4">Zn</strain>
    </source>
</reference>
<protein>
    <recommendedName>
        <fullName evidence="5">Serine-rich protein</fullName>
    </recommendedName>
</protein>
<feature type="compositionally biased region" description="Basic and acidic residues" evidence="1">
    <location>
        <begin position="226"/>
        <end position="239"/>
    </location>
</feature>
<evidence type="ECO:0000313" key="4">
    <source>
        <dbReference type="Proteomes" id="UP000054321"/>
    </source>
</evidence>
<gene>
    <name evidence="3" type="ORF">OIDMADRAFT_134733</name>
</gene>
<dbReference type="HOGENOM" id="CLU_709992_0_0_1"/>
<dbReference type="Proteomes" id="UP000054321">
    <property type="component" value="Unassembled WGS sequence"/>
</dbReference>
<feature type="region of interest" description="Disordered" evidence="1">
    <location>
        <begin position="104"/>
        <end position="137"/>
    </location>
</feature>
<keyword evidence="4" id="KW-1185">Reference proteome</keyword>
<proteinExistence type="predicted"/>
<evidence type="ECO:0000256" key="1">
    <source>
        <dbReference type="SAM" id="MobiDB-lite"/>
    </source>
</evidence>
<feature type="compositionally biased region" description="Low complexity" evidence="1">
    <location>
        <begin position="124"/>
        <end position="137"/>
    </location>
</feature>
<evidence type="ECO:0000256" key="2">
    <source>
        <dbReference type="SAM" id="Phobius"/>
    </source>
</evidence>
<accession>A0A0C3GFU4</accession>
<name>A0A0C3GFU4_OIDMZ</name>
<dbReference type="EMBL" id="KN832888">
    <property type="protein sequence ID" value="KIM95005.1"/>
    <property type="molecule type" value="Genomic_DNA"/>
</dbReference>
<evidence type="ECO:0008006" key="5">
    <source>
        <dbReference type="Google" id="ProtNLM"/>
    </source>
</evidence>
<feature type="compositionally biased region" description="Basic and acidic residues" evidence="1">
    <location>
        <begin position="22"/>
        <end position="36"/>
    </location>
</feature>
<keyword evidence="2" id="KW-1133">Transmembrane helix</keyword>
<keyword evidence="2" id="KW-0472">Membrane</keyword>
<evidence type="ECO:0000313" key="3">
    <source>
        <dbReference type="EMBL" id="KIM95005.1"/>
    </source>
</evidence>
<keyword evidence="2" id="KW-0812">Transmembrane</keyword>
<feature type="transmembrane region" description="Helical" evidence="2">
    <location>
        <begin position="295"/>
        <end position="314"/>
    </location>
</feature>
<dbReference type="STRING" id="913774.A0A0C3GFU4"/>
<feature type="transmembrane region" description="Helical" evidence="2">
    <location>
        <begin position="366"/>
        <end position="385"/>
    </location>
</feature>
<reference evidence="4" key="2">
    <citation type="submission" date="2015-01" db="EMBL/GenBank/DDBJ databases">
        <title>Evolutionary Origins and Diversification of the Mycorrhizal Mutualists.</title>
        <authorList>
            <consortium name="DOE Joint Genome Institute"/>
            <consortium name="Mycorrhizal Genomics Consortium"/>
            <person name="Kohler A."/>
            <person name="Kuo A."/>
            <person name="Nagy L.G."/>
            <person name="Floudas D."/>
            <person name="Copeland A."/>
            <person name="Barry K.W."/>
            <person name="Cichocki N."/>
            <person name="Veneault-Fourrey C."/>
            <person name="LaButti K."/>
            <person name="Lindquist E.A."/>
            <person name="Lipzen A."/>
            <person name="Lundell T."/>
            <person name="Morin E."/>
            <person name="Murat C."/>
            <person name="Riley R."/>
            <person name="Ohm R."/>
            <person name="Sun H."/>
            <person name="Tunlid A."/>
            <person name="Henrissat B."/>
            <person name="Grigoriev I.V."/>
            <person name="Hibbett D.S."/>
            <person name="Martin F."/>
        </authorList>
    </citation>
    <scope>NUCLEOTIDE SEQUENCE [LARGE SCALE GENOMIC DNA]</scope>
    <source>
        <strain evidence="4">Zn</strain>
    </source>
</reference>